<dbReference type="HOGENOM" id="CLU_709536_0_0_6"/>
<feature type="transmembrane region" description="Helical" evidence="1">
    <location>
        <begin position="374"/>
        <end position="395"/>
    </location>
</feature>
<keyword evidence="1" id="KW-1133">Transmembrane helix</keyword>
<dbReference type="EMBL" id="CP001875">
    <property type="protein sequence ID" value="ADD78103.1"/>
    <property type="molecule type" value="Genomic_DNA"/>
</dbReference>
<proteinExistence type="predicted"/>
<feature type="transmembrane region" description="Helical" evidence="1">
    <location>
        <begin position="65"/>
        <end position="84"/>
    </location>
</feature>
<dbReference type="AlphaFoldDB" id="D4GKR4"/>
<name>D4GKR4_PANAM</name>
<feature type="transmembrane region" description="Helical" evidence="1">
    <location>
        <begin position="343"/>
        <end position="362"/>
    </location>
</feature>
<evidence type="ECO:0000256" key="1">
    <source>
        <dbReference type="SAM" id="Phobius"/>
    </source>
</evidence>
<feature type="transmembrane region" description="Helical" evidence="1">
    <location>
        <begin position="166"/>
        <end position="184"/>
    </location>
</feature>
<dbReference type="RefSeq" id="WP_013026808.1">
    <property type="nucleotide sequence ID" value="NC_013956.2"/>
</dbReference>
<gene>
    <name evidence="2" type="ordered locus">PANA_2936</name>
</gene>
<dbReference type="STRING" id="706191.PANA_2936"/>
<evidence type="ECO:0000313" key="2">
    <source>
        <dbReference type="EMBL" id="ADD78103.1"/>
    </source>
</evidence>
<reference evidence="2 3" key="1">
    <citation type="journal article" date="2010" name="J. Bacteriol.">
        <title>Genome sequence of Pantoea ananatis LMG20103, the causative agent of Eucalyptus blight and dieback.</title>
        <authorList>
            <person name="De Maayer P."/>
            <person name="Chan W.Y."/>
            <person name="Venter S.N."/>
            <person name="Toth I.K."/>
            <person name="Birch P.R."/>
            <person name="Joubert F."/>
            <person name="Coutinho T.A."/>
        </authorList>
    </citation>
    <scope>NUCLEOTIDE SEQUENCE [LARGE SCALE GENOMIC DNA]</scope>
    <source>
        <strain evidence="2 3">LMG 20103</strain>
    </source>
</reference>
<keyword evidence="1" id="KW-0812">Transmembrane</keyword>
<keyword evidence="1" id="KW-0472">Membrane</keyword>
<dbReference type="Proteomes" id="UP000001702">
    <property type="component" value="Chromosome"/>
</dbReference>
<dbReference type="KEGG" id="pam:PANA_2936"/>
<feature type="transmembrane region" description="Helical" evidence="1">
    <location>
        <begin position="91"/>
        <end position="112"/>
    </location>
</feature>
<evidence type="ECO:0000313" key="3">
    <source>
        <dbReference type="Proteomes" id="UP000001702"/>
    </source>
</evidence>
<protein>
    <submittedName>
        <fullName evidence="2">Uncharacterized protein</fullName>
    </submittedName>
</protein>
<keyword evidence="3" id="KW-1185">Reference proteome</keyword>
<sequence>MMLLIFKFTLPYFLFCNLAAWGLAQNLEGLKLFHYINDMPQQYGGDVITPWNISPLHGVKGLSDLLTIILIPIFLLNVRAAFYLNRIAGWFSLSLWCLPGFLSLLGFVPDFHSLGPDKFLYGTNFTGSTPSAAANLIICLVAGWSAIMLISAFWKKTSFKNFYDHIWYVLGLVAALYFVVDSGLPSYKDDLSEAGEKTTLILQRYRDNAQNLYSLCKETEVQNLAPDLCQLASSVRWSSQNQLDSKDMLRARIDLPDWVDRLASYPPMAVQIDALNKWACSPESVRGNCQTLPIEMVLGHEDFEVPMVFLPSPYAKELAGLHISMQTADEHIQEIERGHNGRYFVFLMLAFVAGGKLANASRSMAGHDTIRPRSWLFICFGFVFKNIILIIRLLMAHLVLPILRRLEVSGNGLIKRCRLRAANSAETSDTYSDEG</sequence>
<feature type="transmembrane region" description="Helical" evidence="1">
    <location>
        <begin position="132"/>
        <end position="154"/>
    </location>
</feature>
<dbReference type="eggNOG" id="ENOG5033ING">
    <property type="taxonomic scope" value="Bacteria"/>
</dbReference>
<accession>D4GKR4</accession>
<organism evidence="2 3">
    <name type="scientific">Pantoea ananatis (strain LMG 20103)</name>
    <dbReference type="NCBI Taxonomy" id="706191"/>
    <lineage>
        <taxon>Bacteria</taxon>
        <taxon>Pseudomonadati</taxon>
        <taxon>Pseudomonadota</taxon>
        <taxon>Gammaproteobacteria</taxon>
        <taxon>Enterobacterales</taxon>
        <taxon>Erwiniaceae</taxon>
        <taxon>Pantoea</taxon>
    </lineage>
</organism>